<evidence type="ECO:0000256" key="1">
    <source>
        <dbReference type="ARBA" id="ARBA00004496"/>
    </source>
</evidence>
<evidence type="ECO:0000256" key="2">
    <source>
        <dbReference type="ARBA" id="ARBA00022490"/>
    </source>
</evidence>
<protein>
    <recommendedName>
        <fullName evidence="6">WD repeat domain-containing protein 83</fullName>
    </recommendedName>
    <alternativeName>
        <fullName evidence="7">Mitogen-activated protein kinase organizer 1</fullName>
    </alternativeName>
</protein>
<comment type="subcellular location">
    <subcellularLocation>
        <location evidence="1">Cytoplasm</location>
    </subcellularLocation>
</comment>
<dbReference type="InterPro" id="IPR020472">
    <property type="entry name" value="WD40_PAC1"/>
</dbReference>
<evidence type="ECO:0000256" key="7">
    <source>
        <dbReference type="ARBA" id="ARBA00042222"/>
    </source>
</evidence>
<proteinExistence type="inferred from homology"/>
<dbReference type="PANTHER" id="PTHR22842:SF3">
    <property type="entry name" value="WD REPEAT DOMAIN-CONTAINING PROTEIN 83"/>
    <property type="match status" value="1"/>
</dbReference>
<dbReference type="SMART" id="SM00320">
    <property type="entry name" value="WD40"/>
    <property type="match status" value="6"/>
</dbReference>
<dbReference type="GO" id="GO:0000398">
    <property type="term" value="P:mRNA splicing, via spliceosome"/>
    <property type="evidence" value="ECO:0007669"/>
    <property type="project" value="TreeGrafter"/>
</dbReference>
<dbReference type="SUPFAM" id="SSF50978">
    <property type="entry name" value="WD40 repeat-like"/>
    <property type="match status" value="1"/>
</dbReference>
<organism evidence="9 10">
    <name type="scientific">Steinernema glaseri</name>
    <dbReference type="NCBI Taxonomy" id="37863"/>
    <lineage>
        <taxon>Eukaryota</taxon>
        <taxon>Metazoa</taxon>
        <taxon>Ecdysozoa</taxon>
        <taxon>Nematoda</taxon>
        <taxon>Chromadorea</taxon>
        <taxon>Rhabditida</taxon>
        <taxon>Tylenchina</taxon>
        <taxon>Panagrolaimomorpha</taxon>
        <taxon>Strongyloidoidea</taxon>
        <taxon>Steinernematidae</taxon>
        <taxon>Steinernema</taxon>
    </lineage>
</organism>
<feature type="repeat" description="WD" evidence="8">
    <location>
        <begin position="14"/>
        <end position="55"/>
    </location>
</feature>
<dbReference type="Gene3D" id="2.130.10.10">
    <property type="entry name" value="YVTN repeat-like/Quinoprotein amine dehydrogenase"/>
    <property type="match status" value="1"/>
</dbReference>
<evidence type="ECO:0000313" key="9">
    <source>
        <dbReference type="Proteomes" id="UP000095287"/>
    </source>
</evidence>
<comment type="similarity">
    <text evidence="5">Belongs to the WD repeat MORG1 family.</text>
</comment>
<evidence type="ECO:0000256" key="8">
    <source>
        <dbReference type="PROSITE-ProRule" id="PRU00221"/>
    </source>
</evidence>
<dbReference type="GO" id="GO:0005737">
    <property type="term" value="C:cytoplasm"/>
    <property type="evidence" value="ECO:0007669"/>
    <property type="project" value="UniProtKB-SubCell"/>
</dbReference>
<evidence type="ECO:0000256" key="6">
    <source>
        <dbReference type="ARBA" id="ARBA00040453"/>
    </source>
</evidence>
<dbReference type="InterPro" id="IPR015943">
    <property type="entry name" value="WD40/YVTN_repeat-like_dom_sf"/>
</dbReference>
<evidence type="ECO:0000313" key="10">
    <source>
        <dbReference type="WBParaSite" id="L893_g26880.t1"/>
    </source>
</evidence>
<keyword evidence="9" id="KW-1185">Reference proteome</keyword>
<evidence type="ECO:0000256" key="4">
    <source>
        <dbReference type="ARBA" id="ARBA00022737"/>
    </source>
</evidence>
<dbReference type="AlphaFoldDB" id="A0A1I7ZJD4"/>
<feature type="repeat" description="WD" evidence="8">
    <location>
        <begin position="98"/>
        <end position="139"/>
    </location>
</feature>
<dbReference type="InterPro" id="IPR001680">
    <property type="entry name" value="WD40_rpt"/>
</dbReference>
<dbReference type="Proteomes" id="UP000095287">
    <property type="component" value="Unplaced"/>
</dbReference>
<dbReference type="PRINTS" id="PR00320">
    <property type="entry name" value="GPROTEINBRPT"/>
</dbReference>
<keyword evidence="2" id="KW-0963">Cytoplasm</keyword>
<dbReference type="PANTHER" id="PTHR22842">
    <property type="entry name" value="WD40 REPEAT PROTEIN"/>
    <property type="match status" value="1"/>
</dbReference>
<evidence type="ECO:0000256" key="3">
    <source>
        <dbReference type="ARBA" id="ARBA00022574"/>
    </source>
</evidence>
<keyword evidence="3 8" id="KW-0853">WD repeat</keyword>
<dbReference type="Pfam" id="PF00400">
    <property type="entry name" value="WD40"/>
    <property type="match status" value="5"/>
</dbReference>
<keyword evidence="4" id="KW-0677">Repeat</keyword>
<dbReference type="GO" id="GO:0071013">
    <property type="term" value="C:catalytic step 2 spliceosome"/>
    <property type="evidence" value="ECO:0007669"/>
    <property type="project" value="TreeGrafter"/>
</dbReference>
<accession>A0A1I7ZJD4</accession>
<dbReference type="InterPro" id="IPR036322">
    <property type="entry name" value="WD40_repeat_dom_sf"/>
</dbReference>
<sequence>MSSAVLPTTLVSSFECQQGAVRAVRFNVDGKYCLSCGSDKSVKLWNPYKGTLLKSYTGSGSDVLDACSSPDNSIIASGGYDRVLTLHEVETGKISRRVRGHGAPINAVLFNEEGIAVLSASNDGTVRIFDIRQRSMDPVQILDEATDGILSLDVSDHEIATGSADGSVRVYDIRAGRVFIDYMGDSVTSVKLTNDRQCVVTSTMGGHIRMIEKINGKLLTEYTGHLHKEFKIDCAILSSDCEIVSGSEDGLIYIYDIVESNVLCRLGEDLKPRPRHVATLSSHPSRPCIAAATQSKMFIWDSLSADDL</sequence>
<evidence type="ECO:0000256" key="5">
    <source>
        <dbReference type="ARBA" id="ARBA00038145"/>
    </source>
</evidence>
<dbReference type="InterPro" id="IPR051980">
    <property type="entry name" value="WD_repeat_MORG1"/>
</dbReference>
<dbReference type="WBParaSite" id="L893_g26880.t1">
    <property type="protein sequence ID" value="L893_g26880.t1"/>
    <property type="gene ID" value="L893_g26880"/>
</dbReference>
<name>A0A1I7ZJD4_9BILA</name>
<dbReference type="CDD" id="cd00200">
    <property type="entry name" value="WD40"/>
    <property type="match status" value="1"/>
</dbReference>
<reference evidence="10" key="1">
    <citation type="submission" date="2016-11" db="UniProtKB">
        <authorList>
            <consortium name="WormBaseParasite"/>
        </authorList>
    </citation>
    <scope>IDENTIFICATION</scope>
</reference>
<dbReference type="PROSITE" id="PS50082">
    <property type="entry name" value="WD_REPEATS_2"/>
    <property type="match status" value="2"/>
</dbReference>
<dbReference type="PROSITE" id="PS50294">
    <property type="entry name" value="WD_REPEATS_REGION"/>
    <property type="match status" value="2"/>
</dbReference>